<dbReference type="InterPro" id="IPR022221">
    <property type="entry name" value="TypeIII_RM_meth"/>
</dbReference>
<evidence type="ECO:0000256" key="5">
    <source>
        <dbReference type="ARBA" id="ARBA00022691"/>
    </source>
</evidence>
<dbReference type="InterPro" id="IPR002052">
    <property type="entry name" value="DNA_methylase_N6_adenine_CS"/>
</dbReference>
<reference evidence="11" key="1">
    <citation type="journal article" date="2019" name="Int. J. Syst. Evol. Microbiol.">
        <title>The Global Catalogue of Microorganisms (GCM) 10K type strain sequencing project: providing services to taxonomists for standard genome sequencing and annotation.</title>
        <authorList>
            <consortium name="The Broad Institute Genomics Platform"/>
            <consortium name="The Broad Institute Genome Sequencing Center for Infectious Disease"/>
            <person name="Wu L."/>
            <person name="Ma J."/>
        </authorList>
    </citation>
    <scope>NUCLEOTIDE SEQUENCE [LARGE SCALE GENOMIC DNA]</scope>
    <source>
        <strain evidence="11">CGMCC 4.1782</strain>
    </source>
</reference>
<dbReference type="EC" id="2.1.1.72" evidence="2"/>
<evidence type="ECO:0000256" key="3">
    <source>
        <dbReference type="ARBA" id="ARBA00022603"/>
    </source>
</evidence>
<dbReference type="PROSITE" id="PS00092">
    <property type="entry name" value="N6_MTASE"/>
    <property type="match status" value="1"/>
</dbReference>
<dbReference type="Pfam" id="PF12564">
    <property type="entry name" value="TypeIII_RM_meth"/>
    <property type="match status" value="1"/>
</dbReference>
<keyword evidence="11" id="KW-1185">Reference proteome</keyword>
<sequence length="640" mass="74064">MDEIVQRKRKAENLLDELASVLRHDDRLVADGKLLKNKVVELGLQPDSSLLKRLLSHPDLKSHFFQEVEGMLVFDKVKFQQFVSSKSFLPDSYTSFKNKIGLSSDGNYLKEAREVVLSWPYKDCLLEGSQTKEDRRRNEVFWNATLAPNQVDRLLAPKVLTNFKKYTSKGEEPVTSIAATDNFILRGNNLLALHSLRPVYAGKVKLIYIDPPYNTGNDSFRYNDSFNHSTWLTFMKNRLEVAKELLRPDGFILLQIDNNEESYLKVLCDEVFGRENYRNSIIVKKGTKNLQLQFETIQKLNAGFDTILLYSKREEVKLPNLFKELKGATTSAWNNHWRGTDRPTMRFELLGVEPEMGQWRWERNRSEAAVANYALLCGYIRQHEGTDTEITDSLIDTYYQRYLQEQGILEAGEFELIRLSKTGKPEHYIPPRMQVLLSENWMDLSVAGRLTKFEHEKNEEILRRAIEWLTKEGDLVLDFFLGSGSTAAVAHKLKRQYIGIEQMNYGKEDATNRLQQVIKGDDKGISPEVGWKGGGSFVYAELAKLNQHWVERIAEAEENELDELLKELELNPFLHYSVQPEMLKNHATEFAQLEPEIKRQVLYALLDNNQLYINLTETADADLNVTEEDKRLNKMFYHVT</sequence>
<evidence type="ECO:0000313" key="10">
    <source>
        <dbReference type="EMBL" id="MFD2245860.1"/>
    </source>
</evidence>
<dbReference type="Gene3D" id="3.40.50.150">
    <property type="entry name" value="Vaccinia Virus protein VP39"/>
    <property type="match status" value="1"/>
</dbReference>
<dbReference type="EMBL" id="JBHUIM010000001">
    <property type="protein sequence ID" value="MFD2245860.1"/>
    <property type="molecule type" value="Genomic_DNA"/>
</dbReference>
<dbReference type="GO" id="GO:0032259">
    <property type="term" value="P:methylation"/>
    <property type="evidence" value="ECO:0007669"/>
    <property type="project" value="UniProtKB-KW"/>
</dbReference>
<dbReference type="Proteomes" id="UP001597374">
    <property type="component" value="Unassembled WGS sequence"/>
</dbReference>
<dbReference type="InterPro" id="IPR029063">
    <property type="entry name" value="SAM-dependent_MTases_sf"/>
</dbReference>
<dbReference type="InterPro" id="IPR002295">
    <property type="entry name" value="N4/N6-MTase_EcoPI_Mod-like"/>
</dbReference>
<keyword evidence="3 10" id="KW-0489">Methyltransferase</keyword>
<evidence type="ECO:0000259" key="8">
    <source>
        <dbReference type="Pfam" id="PF01555"/>
    </source>
</evidence>
<dbReference type="InterPro" id="IPR002941">
    <property type="entry name" value="DNA_methylase_N4/N6"/>
</dbReference>
<evidence type="ECO:0000256" key="4">
    <source>
        <dbReference type="ARBA" id="ARBA00022679"/>
    </source>
</evidence>
<evidence type="ECO:0000256" key="7">
    <source>
        <dbReference type="SAM" id="Coils"/>
    </source>
</evidence>
<dbReference type="PRINTS" id="PR00506">
    <property type="entry name" value="D21N6MTFRASE"/>
</dbReference>
<evidence type="ECO:0000313" key="11">
    <source>
        <dbReference type="Proteomes" id="UP001597374"/>
    </source>
</evidence>
<feature type="domain" description="DNA methylase N-4/N-6" evidence="8">
    <location>
        <begin position="204"/>
        <end position="508"/>
    </location>
</feature>
<evidence type="ECO:0000259" key="9">
    <source>
        <dbReference type="Pfam" id="PF12564"/>
    </source>
</evidence>
<dbReference type="PIRSF" id="PIRSF015855">
    <property type="entry name" value="TypeIII_Mtase_mKpnI"/>
    <property type="match status" value="1"/>
</dbReference>
<proteinExistence type="inferred from homology"/>
<evidence type="ECO:0000256" key="2">
    <source>
        <dbReference type="ARBA" id="ARBA00011900"/>
    </source>
</evidence>
<keyword evidence="7" id="KW-0175">Coiled coil</keyword>
<name>A0ABW5CXV8_9BACT</name>
<dbReference type="SUPFAM" id="SSF53335">
    <property type="entry name" value="S-adenosyl-L-methionine-dependent methyltransferases"/>
    <property type="match status" value="1"/>
</dbReference>
<dbReference type="GO" id="GO:0008168">
    <property type="term" value="F:methyltransferase activity"/>
    <property type="evidence" value="ECO:0007669"/>
    <property type="project" value="UniProtKB-KW"/>
</dbReference>
<dbReference type="Pfam" id="PF01555">
    <property type="entry name" value="N6_N4_Mtase"/>
    <property type="match status" value="1"/>
</dbReference>
<comment type="similarity">
    <text evidence="1">Belongs to the N(4)/N(6)-methyltransferase family.</text>
</comment>
<protein>
    <recommendedName>
        <fullName evidence="2">site-specific DNA-methyltransferase (adenine-specific)</fullName>
        <ecNumber evidence="2">2.1.1.72</ecNumber>
    </recommendedName>
</protein>
<gene>
    <name evidence="10" type="ORF">ACFSKP_06310</name>
</gene>
<evidence type="ECO:0000256" key="6">
    <source>
        <dbReference type="ARBA" id="ARBA00047942"/>
    </source>
</evidence>
<comment type="catalytic activity">
    <reaction evidence="6">
        <text>a 2'-deoxyadenosine in DNA + S-adenosyl-L-methionine = an N(6)-methyl-2'-deoxyadenosine in DNA + S-adenosyl-L-homocysteine + H(+)</text>
        <dbReference type="Rhea" id="RHEA:15197"/>
        <dbReference type="Rhea" id="RHEA-COMP:12418"/>
        <dbReference type="Rhea" id="RHEA-COMP:12419"/>
        <dbReference type="ChEBI" id="CHEBI:15378"/>
        <dbReference type="ChEBI" id="CHEBI:57856"/>
        <dbReference type="ChEBI" id="CHEBI:59789"/>
        <dbReference type="ChEBI" id="CHEBI:90615"/>
        <dbReference type="ChEBI" id="CHEBI:90616"/>
        <dbReference type="EC" id="2.1.1.72"/>
    </reaction>
</comment>
<evidence type="ECO:0000256" key="1">
    <source>
        <dbReference type="ARBA" id="ARBA00006594"/>
    </source>
</evidence>
<comment type="caution">
    <text evidence="10">The sequence shown here is derived from an EMBL/GenBank/DDBJ whole genome shotgun (WGS) entry which is preliminary data.</text>
</comment>
<feature type="coiled-coil region" evidence="7">
    <location>
        <begin position="539"/>
        <end position="571"/>
    </location>
</feature>
<accession>A0ABW5CXV8</accession>
<keyword evidence="5" id="KW-0949">S-adenosyl-L-methionine</keyword>
<dbReference type="RefSeq" id="WP_250427506.1">
    <property type="nucleotide sequence ID" value="NZ_JALPRR010000001.1"/>
</dbReference>
<feature type="domain" description="Type III restriction/modification enzyme methylation subunit" evidence="9">
    <location>
        <begin position="47"/>
        <end position="102"/>
    </location>
</feature>
<keyword evidence="4" id="KW-0808">Transferase</keyword>
<organism evidence="10 11">
    <name type="scientific">Pontibacter ruber</name>
    <dbReference type="NCBI Taxonomy" id="1343895"/>
    <lineage>
        <taxon>Bacteria</taxon>
        <taxon>Pseudomonadati</taxon>
        <taxon>Bacteroidota</taxon>
        <taxon>Cytophagia</taxon>
        <taxon>Cytophagales</taxon>
        <taxon>Hymenobacteraceae</taxon>
        <taxon>Pontibacter</taxon>
    </lineage>
</organism>